<dbReference type="InterPro" id="IPR037175">
    <property type="entry name" value="KFase_sf"/>
</dbReference>
<organism evidence="12 13">
    <name type="scientific">Candidatus Taylorbacteria bacterium RIFCSPLOWO2_12_FULL_43_20</name>
    <dbReference type="NCBI Taxonomy" id="1802332"/>
    <lineage>
        <taxon>Bacteria</taxon>
        <taxon>Candidatus Tayloriibacteriota</taxon>
    </lineage>
</organism>
<comment type="caution">
    <text evidence="12">The sequence shown here is derived from an EMBL/GenBank/DDBJ whole genome shotgun (WGS) entry which is preliminary data.</text>
</comment>
<evidence type="ECO:0000256" key="8">
    <source>
        <dbReference type="ARBA" id="ARBA00022833"/>
    </source>
</evidence>
<dbReference type="GO" id="GO:0046872">
    <property type="term" value="F:metal ion binding"/>
    <property type="evidence" value="ECO:0007669"/>
    <property type="project" value="UniProtKB-KW"/>
</dbReference>
<protein>
    <recommendedName>
        <fullName evidence="5">Kynurenine formamidase</fullName>
        <ecNumber evidence="4">3.5.1.9</ecNumber>
    </recommendedName>
</protein>
<evidence type="ECO:0000256" key="2">
    <source>
        <dbReference type="ARBA" id="ARBA00002204"/>
    </source>
</evidence>
<comment type="catalytic activity">
    <reaction evidence="10">
        <text>N-formyl-L-kynurenine + H2O = L-kynurenine + formate + H(+)</text>
        <dbReference type="Rhea" id="RHEA:13009"/>
        <dbReference type="ChEBI" id="CHEBI:15377"/>
        <dbReference type="ChEBI" id="CHEBI:15378"/>
        <dbReference type="ChEBI" id="CHEBI:15740"/>
        <dbReference type="ChEBI" id="CHEBI:57959"/>
        <dbReference type="ChEBI" id="CHEBI:58629"/>
        <dbReference type="EC" id="3.5.1.9"/>
    </reaction>
</comment>
<keyword evidence="7" id="KW-0378">Hydrolase</keyword>
<evidence type="ECO:0000256" key="6">
    <source>
        <dbReference type="ARBA" id="ARBA00022723"/>
    </source>
</evidence>
<name>A0A1G2P1P1_9BACT</name>
<dbReference type="Pfam" id="PF04199">
    <property type="entry name" value="Cyclase"/>
    <property type="match status" value="1"/>
</dbReference>
<evidence type="ECO:0000256" key="7">
    <source>
        <dbReference type="ARBA" id="ARBA00022801"/>
    </source>
</evidence>
<dbReference type="SUPFAM" id="SSF102198">
    <property type="entry name" value="Putative cyclase"/>
    <property type="match status" value="1"/>
</dbReference>
<dbReference type="GO" id="GO:0019441">
    <property type="term" value="P:L-tryptophan catabolic process to kynurenine"/>
    <property type="evidence" value="ECO:0007669"/>
    <property type="project" value="InterPro"/>
</dbReference>
<dbReference type="PANTHER" id="PTHR31118:SF12">
    <property type="entry name" value="CYCLASE-LIKE PROTEIN 2"/>
    <property type="match status" value="1"/>
</dbReference>
<comment type="cofactor">
    <cofactor evidence="1">
        <name>Zn(2+)</name>
        <dbReference type="ChEBI" id="CHEBI:29105"/>
    </cofactor>
</comment>
<keyword evidence="8" id="KW-0862">Zinc</keyword>
<keyword evidence="6" id="KW-0479">Metal-binding</keyword>
<dbReference type="Proteomes" id="UP000177269">
    <property type="component" value="Unassembled WGS sequence"/>
</dbReference>
<evidence type="ECO:0000313" key="13">
    <source>
        <dbReference type="Proteomes" id="UP000177269"/>
    </source>
</evidence>
<sequence length="214" mass="23642">MKDKTKIIIDVSLPLNEKTLIYPGNVGLEVEAHHTMPDHATHLSKITMGSHTGTHIDAPAHAIPDGLTLDKIPMETFIGKCRVMDFTSSKSSIKIEEIKAKGAKVGDRILAKTTNSNRGFMKFYDDYVYLDGDAADYLADLGIKLFGIDYLSIKQRGSNDHRPHTSLLTRNIPIIEGLDLKDVSEGEYEIYCLPLKFTNIEGSPARVVLLADTA</sequence>
<dbReference type="GO" id="GO:0004061">
    <property type="term" value="F:arylformamidase activity"/>
    <property type="evidence" value="ECO:0007669"/>
    <property type="project" value="UniProtKB-EC"/>
</dbReference>
<comment type="function">
    <text evidence="2">Catalyzes the hydrolysis of N-formyl-L-kynurenine to L-kynurenine, the second step in the kynurenine pathway of tryptophan degradation.</text>
</comment>
<evidence type="ECO:0000256" key="4">
    <source>
        <dbReference type="ARBA" id="ARBA00012930"/>
    </source>
</evidence>
<proteinExistence type="predicted"/>
<evidence type="ECO:0000256" key="1">
    <source>
        <dbReference type="ARBA" id="ARBA00001947"/>
    </source>
</evidence>
<dbReference type="AlphaFoldDB" id="A0A1G2P1P1"/>
<dbReference type="InterPro" id="IPR007325">
    <property type="entry name" value="KFase/CYL"/>
</dbReference>
<accession>A0A1G2P1P1</accession>
<dbReference type="PANTHER" id="PTHR31118">
    <property type="entry name" value="CYCLASE-LIKE PROTEIN 2"/>
    <property type="match status" value="1"/>
</dbReference>
<evidence type="ECO:0000313" key="12">
    <source>
        <dbReference type="EMBL" id="OHA42248.1"/>
    </source>
</evidence>
<evidence type="ECO:0000256" key="11">
    <source>
        <dbReference type="ARBA" id="ARBA00060547"/>
    </source>
</evidence>
<evidence type="ECO:0000256" key="3">
    <source>
        <dbReference type="ARBA" id="ARBA00011738"/>
    </source>
</evidence>
<evidence type="ECO:0000256" key="9">
    <source>
        <dbReference type="ARBA" id="ARBA00023079"/>
    </source>
</evidence>
<dbReference type="Gene3D" id="3.50.30.50">
    <property type="entry name" value="Putative cyclase"/>
    <property type="match status" value="1"/>
</dbReference>
<evidence type="ECO:0000256" key="10">
    <source>
        <dbReference type="ARBA" id="ARBA00048496"/>
    </source>
</evidence>
<comment type="subunit">
    <text evidence="3">Homodimer.</text>
</comment>
<dbReference type="EMBL" id="MHSK01000016">
    <property type="protein sequence ID" value="OHA42248.1"/>
    <property type="molecule type" value="Genomic_DNA"/>
</dbReference>
<reference evidence="12 13" key="1">
    <citation type="journal article" date="2016" name="Nat. Commun.">
        <title>Thousands of microbial genomes shed light on interconnected biogeochemical processes in an aquifer system.</title>
        <authorList>
            <person name="Anantharaman K."/>
            <person name="Brown C.T."/>
            <person name="Hug L.A."/>
            <person name="Sharon I."/>
            <person name="Castelle C.J."/>
            <person name="Probst A.J."/>
            <person name="Thomas B.C."/>
            <person name="Singh A."/>
            <person name="Wilkins M.J."/>
            <person name="Karaoz U."/>
            <person name="Brodie E.L."/>
            <person name="Williams K.H."/>
            <person name="Hubbard S.S."/>
            <person name="Banfield J.F."/>
        </authorList>
    </citation>
    <scope>NUCLEOTIDE SEQUENCE [LARGE SCALE GENOMIC DNA]</scope>
</reference>
<dbReference type="FunFam" id="3.50.30.50:FF:000001">
    <property type="entry name" value="Kynurenine formamidase"/>
    <property type="match status" value="1"/>
</dbReference>
<gene>
    <name evidence="12" type="ORF">A3G52_03595</name>
</gene>
<keyword evidence="9" id="KW-0823">Tryptophan catabolism</keyword>
<dbReference type="EC" id="3.5.1.9" evidence="4"/>
<comment type="pathway">
    <text evidence="11">Amino-acid degradation; L-tryptophan degradation via kynurenine pathway; L-kynurenine from L-tryptophan: step 2/2.</text>
</comment>
<evidence type="ECO:0000256" key="5">
    <source>
        <dbReference type="ARBA" id="ARBA00014889"/>
    </source>
</evidence>